<dbReference type="Proteomes" id="UP000001343">
    <property type="component" value="Unassembled WGS sequence"/>
</dbReference>
<dbReference type="AlphaFoldDB" id="A0AA87SUS8"/>
<evidence type="ECO:0000313" key="1">
    <source>
        <dbReference type="EMBL" id="EKR98380.1"/>
    </source>
</evidence>
<dbReference type="EMBL" id="AKWM02000078">
    <property type="protein sequence ID" value="EKR98380.1"/>
    <property type="molecule type" value="Genomic_DNA"/>
</dbReference>
<dbReference type="CDD" id="cd07818">
    <property type="entry name" value="SRPBCC_1"/>
    <property type="match status" value="1"/>
</dbReference>
<sequence length="180" mass="20991">MKILLYILAGFVALVVILTFVAPKELRLEREIVINQPKRIVFAELKLLKNHEQWDAWSKKDPQMKKEFKGKDGTVGFIFSWESENPEVGTAEQEITNIIDGERLETRIRFKKPFEANFDSYLTTVSVDENRTRVLIGMSDQMSFPMTVISFITNICFDQQQKVIRNMDDSLNNLKSRLER</sequence>
<proteinExistence type="predicted"/>
<comment type="caution">
    <text evidence="1">The sequence shown here is derived from an EMBL/GenBank/DDBJ whole genome shotgun (WGS) entry which is preliminary data.</text>
</comment>
<accession>A0AA87SUS8</accession>
<protein>
    <recommendedName>
        <fullName evidence="3">Polyketide cyclase</fullName>
    </recommendedName>
</protein>
<evidence type="ECO:0008006" key="3">
    <source>
        <dbReference type="Google" id="ProtNLM"/>
    </source>
</evidence>
<organism evidence="1 2">
    <name type="scientific">Leptospira mayottensis 200901122</name>
    <dbReference type="NCBI Taxonomy" id="1193010"/>
    <lineage>
        <taxon>Bacteria</taxon>
        <taxon>Pseudomonadati</taxon>
        <taxon>Spirochaetota</taxon>
        <taxon>Spirochaetia</taxon>
        <taxon>Leptospirales</taxon>
        <taxon>Leptospiraceae</taxon>
        <taxon>Leptospira</taxon>
    </lineage>
</organism>
<evidence type="ECO:0000313" key="2">
    <source>
        <dbReference type="Proteomes" id="UP000001343"/>
    </source>
</evidence>
<dbReference type="InterPro" id="IPR023393">
    <property type="entry name" value="START-like_dom_sf"/>
</dbReference>
<dbReference type="RefSeq" id="WP_002764412.1">
    <property type="nucleotide sequence ID" value="NZ_AKWM02000078.1"/>
</dbReference>
<name>A0AA87SUS8_9LEPT</name>
<reference evidence="1 2" key="1">
    <citation type="journal article" date="2014" name="Int. J. Syst. Evol. Microbiol.">
        <title>Leptospira mayottensis sp. nov., a pathogenic species of the genus Leptospira isolated from humans.</title>
        <authorList>
            <person name="Bourhy P."/>
            <person name="Collet L."/>
            <person name="Brisse S."/>
            <person name="Picardeau M."/>
        </authorList>
    </citation>
    <scope>NUCLEOTIDE SEQUENCE [LARGE SCALE GENOMIC DNA]</scope>
    <source>
        <strain evidence="1 2">200901122</strain>
    </source>
</reference>
<dbReference type="Gene3D" id="3.30.530.20">
    <property type="match status" value="1"/>
</dbReference>
<dbReference type="SUPFAM" id="SSF55961">
    <property type="entry name" value="Bet v1-like"/>
    <property type="match status" value="1"/>
</dbReference>
<gene>
    <name evidence="1" type="ORF">LEP1GSC125_1755</name>
</gene>